<dbReference type="CDD" id="cd00033">
    <property type="entry name" value="CCP"/>
    <property type="match status" value="4"/>
</dbReference>
<keyword evidence="1" id="KW-0732">Signal</keyword>
<evidence type="ECO:0000256" key="2">
    <source>
        <dbReference type="ARBA" id="ARBA00022737"/>
    </source>
</evidence>
<feature type="non-terminal residue" evidence="5">
    <location>
        <position position="1"/>
    </location>
</feature>
<comment type="caution">
    <text evidence="4">Lacks conserved residue(s) required for the propagation of feature annotation.</text>
</comment>
<feature type="disulfide bond" evidence="4">
    <location>
        <begin position="87"/>
        <end position="114"/>
    </location>
</feature>
<evidence type="ECO:0000256" key="3">
    <source>
        <dbReference type="ARBA" id="ARBA00023157"/>
    </source>
</evidence>
<dbReference type="EMBL" id="CACRXK020012126">
    <property type="protein sequence ID" value="CAB4022737.1"/>
    <property type="molecule type" value="Genomic_DNA"/>
</dbReference>
<keyword evidence="6" id="KW-1185">Reference proteome</keyword>
<keyword evidence="4" id="KW-0768">Sushi</keyword>
<dbReference type="Proteomes" id="UP001152795">
    <property type="component" value="Unassembled WGS sequence"/>
</dbReference>
<dbReference type="SUPFAM" id="SSF57535">
    <property type="entry name" value="Complement control module/SCR domain"/>
    <property type="match status" value="4"/>
</dbReference>
<organism evidence="5 6">
    <name type="scientific">Paramuricea clavata</name>
    <name type="common">Red gorgonian</name>
    <name type="synonym">Violescent sea-whip</name>
    <dbReference type="NCBI Taxonomy" id="317549"/>
    <lineage>
        <taxon>Eukaryota</taxon>
        <taxon>Metazoa</taxon>
        <taxon>Cnidaria</taxon>
        <taxon>Anthozoa</taxon>
        <taxon>Octocorallia</taxon>
        <taxon>Malacalcyonacea</taxon>
        <taxon>Plexauridae</taxon>
        <taxon>Paramuricea</taxon>
    </lineage>
</organism>
<dbReference type="SMART" id="SM00032">
    <property type="entry name" value="CCP"/>
    <property type="match status" value="4"/>
</dbReference>
<dbReference type="OrthoDB" id="5981401at2759"/>
<feature type="disulfide bond" evidence="4">
    <location>
        <begin position="144"/>
        <end position="171"/>
    </location>
</feature>
<dbReference type="Gene3D" id="2.10.70.10">
    <property type="entry name" value="Complement Module, domain 1"/>
    <property type="match status" value="4"/>
</dbReference>
<evidence type="ECO:0000256" key="4">
    <source>
        <dbReference type="PROSITE-ProRule" id="PRU00302"/>
    </source>
</evidence>
<comment type="caution">
    <text evidence="5">The sequence shown here is derived from an EMBL/GenBank/DDBJ whole genome shotgun (WGS) entry which is preliminary data.</text>
</comment>
<gene>
    <name evidence="5" type="ORF">PACLA_8A088591</name>
</gene>
<dbReference type="InterPro" id="IPR000436">
    <property type="entry name" value="Sushi_SCR_CCP_dom"/>
</dbReference>
<dbReference type="InterPro" id="IPR035976">
    <property type="entry name" value="Sushi/SCR/CCP_sf"/>
</dbReference>
<sequence length="266" mass="29737">KSCQDPRTPWRGSKKGNLHVGQTLHFSCDKCYQFRGSPNRTCQSDLRWSGRQPTCTAARCKVLHHPTNGRIIAHSRYCGGEQTEFICYSGYKLKGSRRITCQSDGSWSAVSPTCVGKGCPDPGRPRNGNVKGLFGFGEKVYYTCDECYKLKGPANRKCQANEKWTGTQPTCEPVMCSFLPNPVNGYLTSNSKQCNSIVQYHCDYGYQLNGSPRRRCQSDGSRTGNEPVCELKSCQDPGTPWRGNKKGNLQVGQTLHFSCDQCYQLR</sequence>
<feature type="disulfide bond" evidence="4">
    <location>
        <begin position="202"/>
        <end position="229"/>
    </location>
</feature>
<dbReference type="InterPro" id="IPR051277">
    <property type="entry name" value="SEZ6_CSMD_C4BPB_Regulators"/>
</dbReference>
<dbReference type="PROSITE" id="PS50923">
    <property type="entry name" value="SUSHI"/>
    <property type="match status" value="4"/>
</dbReference>
<evidence type="ECO:0000256" key="1">
    <source>
        <dbReference type="ARBA" id="ARBA00022729"/>
    </source>
</evidence>
<keyword evidence="3 4" id="KW-1015">Disulfide bond</keyword>
<dbReference type="AlphaFoldDB" id="A0A6S7IXP3"/>
<protein>
    <submittedName>
        <fullName evidence="5">Uncharacterized protein</fullName>
    </submittedName>
</protein>
<evidence type="ECO:0000313" key="5">
    <source>
        <dbReference type="EMBL" id="CAB4022737.1"/>
    </source>
</evidence>
<reference evidence="5" key="1">
    <citation type="submission" date="2020-04" db="EMBL/GenBank/DDBJ databases">
        <authorList>
            <person name="Alioto T."/>
            <person name="Alioto T."/>
            <person name="Gomez Garrido J."/>
        </authorList>
    </citation>
    <scope>NUCLEOTIDE SEQUENCE</scope>
    <source>
        <strain evidence="5">A484AB</strain>
    </source>
</reference>
<name>A0A6S7IXP3_PARCT</name>
<dbReference type="Pfam" id="PF00084">
    <property type="entry name" value="Sushi"/>
    <property type="match status" value="4"/>
</dbReference>
<dbReference type="PANTHER" id="PTHR45656">
    <property type="entry name" value="PROTEIN CBR-CLEC-78"/>
    <property type="match status" value="1"/>
</dbReference>
<keyword evidence="2" id="KW-0677">Repeat</keyword>
<dbReference type="PANTHER" id="PTHR45656:SF4">
    <property type="entry name" value="PROTEIN CBR-CLEC-78"/>
    <property type="match status" value="1"/>
</dbReference>
<evidence type="ECO:0000313" key="6">
    <source>
        <dbReference type="Proteomes" id="UP001152795"/>
    </source>
</evidence>
<proteinExistence type="predicted"/>
<feature type="non-terminal residue" evidence="5">
    <location>
        <position position="266"/>
    </location>
</feature>
<accession>A0A6S7IXP3</accession>
<feature type="disulfide bond" evidence="4">
    <location>
        <begin position="28"/>
        <end position="55"/>
    </location>
</feature>